<dbReference type="Proteomes" id="UP001153269">
    <property type="component" value="Unassembled WGS sequence"/>
</dbReference>
<name>A0A9N7VH11_PLEPL</name>
<evidence type="ECO:0000313" key="1">
    <source>
        <dbReference type="EMBL" id="CAB1449809.1"/>
    </source>
</evidence>
<evidence type="ECO:0000313" key="2">
    <source>
        <dbReference type="Proteomes" id="UP001153269"/>
    </source>
</evidence>
<dbReference type="AlphaFoldDB" id="A0A9N7VH11"/>
<keyword evidence="2" id="KW-1185">Reference proteome</keyword>
<dbReference type="EMBL" id="CADEAL010004028">
    <property type="protein sequence ID" value="CAB1449809.1"/>
    <property type="molecule type" value="Genomic_DNA"/>
</dbReference>
<gene>
    <name evidence="1" type="ORF">PLEPLA_LOCUS37495</name>
</gene>
<comment type="caution">
    <text evidence="1">The sequence shown here is derived from an EMBL/GenBank/DDBJ whole genome shotgun (WGS) entry which is preliminary data.</text>
</comment>
<protein>
    <submittedName>
        <fullName evidence="1">Uncharacterized protein</fullName>
    </submittedName>
</protein>
<sequence>MLNNLPAVLKCLEESATPLAVGLLSKLSRFSNVYLLVMFRSMLSTTEGLHLYLQKDSVDLAQATLFKDAVLDTLKSIRTNEMADKLYNEANTSMMPTTYVRVTVVAGTSRG</sequence>
<organism evidence="1 2">
    <name type="scientific">Pleuronectes platessa</name>
    <name type="common">European plaice</name>
    <dbReference type="NCBI Taxonomy" id="8262"/>
    <lineage>
        <taxon>Eukaryota</taxon>
        <taxon>Metazoa</taxon>
        <taxon>Chordata</taxon>
        <taxon>Craniata</taxon>
        <taxon>Vertebrata</taxon>
        <taxon>Euteleostomi</taxon>
        <taxon>Actinopterygii</taxon>
        <taxon>Neopterygii</taxon>
        <taxon>Teleostei</taxon>
        <taxon>Neoteleostei</taxon>
        <taxon>Acanthomorphata</taxon>
        <taxon>Carangaria</taxon>
        <taxon>Pleuronectiformes</taxon>
        <taxon>Pleuronectoidei</taxon>
        <taxon>Pleuronectidae</taxon>
        <taxon>Pleuronectes</taxon>
    </lineage>
</organism>
<reference evidence="1" key="1">
    <citation type="submission" date="2020-03" db="EMBL/GenBank/DDBJ databases">
        <authorList>
            <person name="Weist P."/>
        </authorList>
    </citation>
    <scope>NUCLEOTIDE SEQUENCE</scope>
</reference>
<accession>A0A9N7VH11</accession>
<proteinExistence type="predicted"/>